<sequence>MPGTTELPISAAQGGDGAAADAANAAAAQPASAPRRPPRAYYIDWLRVALTALVVAHHVFFVAARQPGAGGDASFPLWHYLDIDKDLGLAIFSGMFIEGNQSWFMTAFFFISGLFVPGSCDRKGLRRYLADRTLRLLLPTLLFSCFGPPACLAIAQAASGGELSTLPSLKTAGNVFVWYWKTYVIPIPTGPVWFTMLLFWLDLIYVTGRAIAGGCRSCSARRRAAKAGAASGAGGAGAPVAIAFDVKAPSPAAAKGADAPPFSIGATLAGGFAVAATMFLAAYVIRALPGVSFNYWFGTAFFSFMPGYVLVYALAFGLGILAAAERTDALRRVPARVGYASLALGAVLYCLLPCFLFLTSLGDLVGPRNSLLFTLWQQFFACAWIAGLLVTLRELGNVRPGRVGGVVIGAAYATYLVHPVVVTGLLAAFAAIPGMSWAARAFAMAPVAVVASWAIGAALKAIPGASRVL</sequence>
<feature type="transmembrane region" description="Helical" evidence="1">
    <location>
        <begin position="437"/>
        <end position="459"/>
    </location>
</feature>
<feature type="transmembrane region" description="Helical" evidence="1">
    <location>
        <begin position="264"/>
        <end position="285"/>
    </location>
</feature>
<feature type="transmembrane region" description="Helical" evidence="1">
    <location>
        <begin position="45"/>
        <end position="67"/>
    </location>
</feature>
<dbReference type="PANTHER" id="PTHR36927:SF4">
    <property type="entry name" value="BLR5718 PROTEIN"/>
    <property type="match status" value="1"/>
</dbReference>
<keyword evidence="1" id="KW-1133">Transmembrane helix</keyword>
<feature type="transmembrane region" description="Helical" evidence="1">
    <location>
        <begin position="404"/>
        <end position="431"/>
    </location>
</feature>
<evidence type="ECO:0000313" key="4">
    <source>
        <dbReference type="Proteomes" id="UP000247498"/>
    </source>
</evidence>
<feature type="transmembrane region" description="Helical" evidence="1">
    <location>
        <begin position="370"/>
        <end position="392"/>
    </location>
</feature>
<name>A0A2V0PBQ4_9CHLO</name>
<dbReference type="OrthoDB" id="4141464at2759"/>
<feature type="transmembrane region" description="Helical" evidence="1">
    <location>
        <begin position="178"/>
        <end position="201"/>
    </location>
</feature>
<dbReference type="PANTHER" id="PTHR36927">
    <property type="entry name" value="BLR4337 PROTEIN"/>
    <property type="match status" value="1"/>
</dbReference>
<feature type="transmembrane region" description="Helical" evidence="1">
    <location>
        <begin position="87"/>
        <end position="116"/>
    </location>
</feature>
<feature type="transmembrane region" description="Helical" evidence="1">
    <location>
        <begin position="305"/>
        <end position="324"/>
    </location>
</feature>
<keyword evidence="4" id="KW-1185">Reference proteome</keyword>
<dbReference type="InParanoid" id="A0A2V0PBQ4"/>
<feature type="domain" description="Acyltransferase 3" evidence="2">
    <location>
        <begin position="41"/>
        <end position="455"/>
    </location>
</feature>
<evidence type="ECO:0000259" key="2">
    <source>
        <dbReference type="Pfam" id="PF01757"/>
    </source>
</evidence>
<keyword evidence="1" id="KW-0472">Membrane</keyword>
<proteinExistence type="predicted"/>
<dbReference type="AlphaFoldDB" id="A0A2V0PBQ4"/>
<reference evidence="3 4" key="1">
    <citation type="journal article" date="2018" name="Sci. Rep.">
        <title>Raphidocelis subcapitata (=Pseudokirchneriella subcapitata) provides an insight into genome evolution and environmental adaptations in the Sphaeropleales.</title>
        <authorList>
            <person name="Suzuki S."/>
            <person name="Yamaguchi H."/>
            <person name="Nakajima N."/>
            <person name="Kawachi M."/>
        </authorList>
    </citation>
    <scope>NUCLEOTIDE SEQUENCE [LARGE SCALE GENOMIC DNA]</scope>
    <source>
        <strain evidence="3 4">NIES-35</strain>
    </source>
</reference>
<feature type="transmembrane region" description="Helical" evidence="1">
    <location>
        <begin position="336"/>
        <end position="358"/>
    </location>
</feature>
<evidence type="ECO:0000256" key="1">
    <source>
        <dbReference type="SAM" id="Phobius"/>
    </source>
</evidence>
<dbReference type="EMBL" id="BDRX01000096">
    <property type="protein sequence ID" value="GBF97291.1"/>
    <property type="molecule type" value="Genomic_DNA"/>
</dbReference>
<dbReference type="Proteomes" id="UP000247498">
    <property type="component" value="Unassembled WGS sequence"/>
</dbReference>
<dbReference type="InterPro" id="IPR050623">
    <property type="entry name" value="Glucan_succinyl_AcylTrfase"/>
</dbReference>
<keyword evidence="1" id="KW-0812">Transmembrane</keyword>
<accession>A0A2V0PBQ4</accession>
<dbReference type="Pfam" id="PF01757">
    <property type="entry name" value="Acyl_transf_3"/>
    <property type="match status" value="1"/>
</dbReference>
<dbReference type="InterPro" id="IPR002656">
    <property type="entry name" value="Acyl_transf_3_dom"/>
</dbReference>
<organism evidence="3 4">
    <name type="scientific">Raphidocelis subcapitata</name>
    <dbReference type="NCBI Taxonomy" id="307507"/>
    <lineage>
        <taxon>Eukaryota</taxon>
        <taxon>Viridiplantae</taxon>
        <taxon>Chlorophyta</taxon>
        <taxon>core chlorophytes</taxon>
        <taxon>Chlorophyceae</taxon>
        <taxon>CS clade</taxon>
        <taxon>Sphaeropleales</taxon>
        <taxon>Selenastraceae</taxon>
        <taxon>Raphidocelis</taxon>
    </lineage>
</organism>
<comment type="caution">
    <text evidence="3">The sequence shown here is derived from an EMBL/GenBank/DDBJ whole genome shotgun (WGS) entry which is preliminary data.</text>
</comment>
<feature type="transmembrane region" description="Helical" evidence="1">
    <location>
        <begin position="136"/>
        <end position="158"/>
    </location>
</feature>
<evidence type="ECO:0000313" key="3">
    <source>
        <dbReference type="EMBL" id="GBF97291.1"/>
    </source>
</evidence>
<gene>
    <name evidence="3" type="ORF">Rsub_09982</name>
</gene>
<dbReference type="GO" id="GO:0016747">
    <property type="term" value="F:acyltransferase activity, transferring groups other than amino-acyl groups"/>
    <property type="evidence" value="ECO:0007669"/>
    <property type="project" value="InterPro"/>
</dbReference>
<protein>
    <recommendedName>
        <fullName evidence="2">Acyltransferase 3 domain-containing protein</fullName>
    </recommendedName>
</protein>